<evidence type="ECO:0000259" key="1">
    <source>
        <dbReference type="PROSITE" id="PS50925"/>
    </source>
</evidence>
<dbReference type="EMBL" id="JASPKY010000165">
    <property type="protein sequence ID" value="KAK9728950.1"/>
    <property type="molecule type" value="Genomic_DNA"/>
</dbReference>
<dbReference type="InterPro" id="IPR055308">
    <property type="entry name" value="TEX47-like"/>
</dbReference>
<dbReference type="AlphaFoldDB" id="A0AAW1L5Q4"/>
<proteinExistence type="predicted"/>
<evidence type="ECO:0000313" key="3">
    <source>
        <dbReference type="Proteomes" id="UP001458880"/>
    </source>
</evidence>
<dbReference type="GO" id="GO:0071949">
    <property type="term" value="F:FAD binding"/>
    <property type="evidence" value="ECO:0007669"/>
    <property type="project" value="InterPro"/>
</dbReference>
<protein>
    <recommendedName>
        <fullName evidence="1">BLUF domain-containing protein</fullName>
    </recommendedName>
</protein>
<name>A0AAW1L5Q4_POPJA</name>
<dbReference type="SUPFAM" id="SSF54975">
    <property type="entry name" value="Acylphosphatase/BLUF domain-like"/>
    <property type="match status" value="1"/>
</dbReference>
<dbReference type="Proteomes" id="UP001458880">
    <property type="component" value="Unassembled WGS sequence"/>
</dbReference>
<keyword evidence="3" id="KW-1185">Reference proteome</keyword>
<feature type="domain" description="BLUF" evidence="1">
    <location>
        <begin position="48"/>
        <end position="148"/>
    </location>
</feature>
<dbReference type="PANTHER" id="PTHR34035">
    <property type="entry name" value="TESTIS-EXPRESSED PROTEIN 47"/>
    <property type="match status" value="1"/>
</dbReference>
<evidence type="ECO:0000313" key="2">
    <source>
        <dbReference type="EMBL" id="KAK9728950.1"/>
    </source>
</evidence>
<gene>
    <name evidence="2" type="ORF">QE152_g16949</name>
</gene>
<dbReference type="InterPro" id="IPR007024">
    <property type="entry name" value="BLUF_domain"/>
</dbReference>
<accession>A0AAW1L5Q4</accession>
<dbReference type="PANTHER" id="PTHR34035:SF1">
    <property type="entry name" value="TESTIS-EXPRESSED PROTEIN 47"/>
    <property type="match status" value="1"/>
</dbReference>
<dbReference type="Pfam" id="PF24787">
    <property type="entry name" value="TEX47"/>
    <property type="match status" value="1"/>
</dbReference>
<dbReference type="Gene3D" id="3.30.70.100">
    <property type="match status" value="1"/>
</dbReference>
<dbReference type="InterPro" id="IPR036046">
    <property type="entry name" value="Acylphosphatase-like_dom_sf"/>
</dbReference>
<dbReference type="GO" id="GO:0009882">
    <property type="term" value="F:blue light photoreceptor activity"/>
    <property type="evidence" value="ECO:0007669"/>
    <property type="project" value="InterPro"/>
</dbReference>
<dbReference type="PROSITE" id="PS50925">
    <property type="entry name" value="BLUF"/>
    <property type="match status" value="1"/>
</dbReference>
<reference evidence="2 3" key="1">
    <citation type="journal article" date="2024" name="BMC Genomics">
        <title>De novo assembly and annotation of Popillia japonica's genome with initial clues to its potential as an invasive pest.</title>
        <authorList>
            <person name="Cucini C."/>
            <person name="Boschi S."/>
            <person name="Funari R."/>
            <person name="Cardaioli E."/>
            <person name="Iannotti N."/>
            <person name="Marturano G."/>
            <person name="Paoli F."/>
            <person name="Bruttini M."/>
            <person name="Carapelli A."/>
            <person name="Frati F."/>
            <person name="Nardi F."/>
        </authorList>
    </citation>
    <scope>NUCLEOTIDE SEQUENCE [LARGE SCALE GENOMIC DNA]</scope>
    <source>
        <strain evidence="2">DMR45628</strain>
    </source>
</reference>
<organism evidence="2 3">
    <name type="scientific">Popillia japonica</name>
    <name type="common">Japanese beetle</name>
    <dbReference type="NCBI Taxonomy" id="7064"/>
    <lineage>
        <taxon>Eukaryota</taxon>
        <taxon>Metazoa</taxon>
        <taxon>Ecdysozoa</taxon>
        <taxon>Arthropoda</taxon>
        <taxon>Hexapoda</taxon>
        <taxon>Insecta</taxon>
        <taxon>Pterygota</taxon>
        <taxon>Neoptera</taxon>
        <taxon>Endopterygota</taxon>
        <taxon>Coleoptera</taxon>
        <taxon>Polyphaga</taxon>
        <taxon>Scarabaeiformia</taxon>
        <taxon>Scarabaeidae</taxon>
        <taxon>Rutelinae</taxon>
        <taxon>Popillia</taxon>
    </lineage>
</organism>
<sequence length="293" mass="34391">MAKAGTKHAKSSRWASRWQEKVTLEPVRKSVLDALRDNFRICQRVTYVHRMIYIGESLTEDVSERLKDVIEKVVKSVNDHYCDEKLTGYFFYYQKYFCHFIEGSEETLMKHLKLIFGNETISSQLGRMKLIIMYHHVNMRILDEWMMVTAKPPTPLERINMESDLHQVMEKVRYCIEKLYGIGTALRPIEIVIEEQPGEAYMEQPRRQSKPTNLFGQVVNPIYPYLPELSVLELLLTTPYTQDLRRYVEIYGTVAYMEAYEDLVWPISSDNTPMNVFEQEVDPITDLTIVIPS</sequence>
<comment type="caution">
    <text evidence="2">The sequence shown here is derived from an EMBL/GenBank/DDBJ whole genome shotgun (WGS) entry which is preliminary data.</text>
</comment>